<keyword evidence="7 8" id="KW-0807">Transducer</keyword>
<evidence type="ECO:0000256" key="3">
    <source>
        <dbReference type="ARBA" id="ARBA00022692"/>
    </source>
</evidence>
<gene>
    <name evidence="9" type="ORF">PV327_009541</name>
</gene>
<comment type="caution">
    <text evidence="8">Lacks conserved residue(s) required for the propagation of feature annotation.</text>
</comment>
<dbReference type="EMBL" id="JAQQBR010001835">
    <property type="protein sequence ID" value="KAK0161022.1"/>
    <property type="molecule type" value="Genomic_DNA"/>
</dbReference>
<reference evidence="9" key="2">
    <citation type="submission" date="2023-03" db="EMBL/GenBank/DDBJ databases">
        <authorList>
            <person name="Inwood S.N."/>
            <person name="Skelly J.G."/>
            <person name="Guhlin J."/>
            <person name="Harrop T.W.R."/>
            <person name="Goldson S.G."/>
            <person name="Dearden P.K."/>
        </authorList>
    </citation>
    <scope>NUCLEOTIDE SEQUENCE</scope>
    <source>
        <strain evidence="9">Lincoln</strain>
        <tissue evidence="9">Whole body</tissue>
    </source>
</reference>
<dbReference type="AlphaFoldDB" id="A0AA39CB91"/>
<sequence>MLVRKIKLIIFGLLGLAPFTLNVNREHVKSRDIEKKPILKFIHSYLMIGCNLAIITFIIVTIILHAPKVIKERTEDDSPLSKSIEIHLMCNGNLTIIILLLFFLFCHRSMIDIANKLIDIDMTVAKLPDNYQLESGKTLTDDLATLPLFILPRTLFTYFILQYTIVLILIEKRYANINNAFIKLSKLSNKINHYNNDYDNKPKVTINRTMVVEIIALKRAHASLGNLRLKIANFYSLGVLLIITYSTGSIIYAFYFIIMPFVRPKYYPPSIDNSVKFSFWLMKELFPIFSLAICANKTIAEMKKTSPIIYNILSQCKSSIEIIVEFKHFIFELLHNDCQFSAFNVFNVDSTIIRSILSSVVSNLIIFIQFQLDGIKMTEQHENNQGNTTQLH</sequence>
<dbReference type="GO" id="GO:0050909">
    <property type="term" value="P:sensory perception of taste"/>
    <property type="evidence" value="ECO:0007669"/>
    <property type="project" value="InterPro"/>
</dbReference>
<accession>A0AA39CB91</accession>
<name>A0AA39CB91_MICHY</name>
<evidence type="ECO:0000256" key="8">
    <source>
        <dbReference type="RuleBase" id="RU363108"/>
    </source>
</evidence>
<keyword evidence="5 8" id="KW-0472">Membrane</keyword>
<dbReference type="PANTHER" id="PTHR21143:SF133">
    <property type="entry name" value="GUSTATORY AND PHEROMONE RECEPTOR 32A-RELATED"/>
    <property type="match status" value="1"/>
</dbReference>
<comment type="caution">
    <text evidence="9">The sequence shown here is derived from an EMBL/GenBank/DDBJ whole genome shotgun (WGS) entry which is preliminary data.</text>
</comment>
<dbReference type="GO" id="GO:0030424">
    <property type="term" value="C:axon"/>
    <property type="evidence" value="ECO:0007669"/>
    <property type="project" value="TreeGrafter"/>
</dbReference>
<evidence type="ECO:0000256" key="7">
    <source>
        <dbReference type="ARBA" id="ARBA00023224"/>
    </source>
</evidence>
<comment type="similarity">
    <text evidence="8">Belongs to the insect chemoreceptor superfamily. Gustatory receptor (GR) family.</text>
</comment>
<evidence type="ECO:0000313" key="10">
    <source>
        <dbReference type="Proteomes" id="UP001168972"/>
    </source>
</evidence>
<dbReference type="InterPro" id="IPR013604">
    <property type="entry name" value="7TM_chemorcpt"/>
</dbReference>
<dbReference type="GO" id="GO:0043025">
    <property type="term" value="C:neuronal cell body"/>
    <property type="evidence" value="ECO:0007669"/>
    <property type="project" value="TreeGrafter"/>
</dbReference>
<comment type="subcellular location">
    <subcellularLocation>
        <location evidence="1 8">Cell membrane</location>
        <topology evidence="1 8">Multi-pass membrane protein</topology>
    </subcellularLocation>
</comment>
<keyword evidence="10" id="KW-1185">Reference proteome</keyword>
<dbReference type="PANTHER" id="PTHR21143">
    <property type="entry name" value="INVERTEBRATE GUSTATORY RECEPTOR"/>
    <property type="match status" value="1"/>
</dbReference>
<dbReference type="GO" id="GO:0005886">
    <property type="term" value="C:plasma membrane"/>
    <property type="evidence" value="ECO:0007669"/>
    <property type="project" value="UniProtKB-SubCell"/>
</dbReference>
<dbReference type="Proteomes" id="UP001168972">
    <property type="component" value="Unassembled WGS sequence"/>
</dbReference>
<evidence type="ECO:0000256" key="6">
    <source>
        <dbReference type="ARBA" id="ARBA00023170"/>
    </source>
</evidence>
<keyword evidence="4 8" id="KW-1133">Transmembrane helix</keyword>
<dbReference type="Pfam" id="PF08395">
    <property type="entry name" value="7tm_7"/>
    <property type="match status" value="1"/>
</dbReference>
<dbReference type="GO" id="GO:0030425">
    <property type="term" value="C:dendrite"/>
    <property type="evidence" value="ECO:0007669"/>
    <property type="project" value="TreeGrafter"/>
</dbReference>
<evidence type="ECO:0000256" key="1">
    <source>
        <dbReference type="ARBA" id="ARBA00004651"/>
    </source>
</evidence>
<keyword evidence="3 8" id="KW-0812">Transmembrane</keyword>
<keyword evidence="6 8" id="KW-0675">Receptor</keyword>
<dbReference type="GO" id="GO:0008049">
    <property type="term" value="P:male courtship behavior"/>
    <property type="evidence" value="ECO:0007669"/>
    <property type="project" value="TreeGrafter"/>
</dbReference>
<protein>
    <recommendedName>
        <fullName evidence="8">Gustatory receptor</fullName>
    </recommendedName>
</protein>
<evidence type="ECO:0000256" key="4">
    <source>
        <dbReference type="ARBA" id="ARBA00022989"/>
    </source>
</evidence>
<dbReference type="GO" id="GO:0007165">
    <property type="term" value="P:signal transduction"/>
    <property type="evidence" value="ECO:0007669"/>
    <property type="project" value="UniProtKB-KW"/>
</dbReference>
<dbReference type="GO" id="GO:0007635">
    <property type="term" value="P:chemosensory behavior"/>
    <property type="evidence" value="ECO:0007669"/>
    <property type="project" value="TreeGrafter"/>
</dbReference>
<reference evidence="9" key="1">
    <citation type="journal article" date="2023" name="bioRxiv">
        <title>Scaffold-level genome assemblies of two parasitoid biocontrol wasps reveal the parthenogenesis mechanism and an associated novel virus.</title>
        <authorList>
            <person name="Inwood S."/>
            <person name="Skelly J."/>
            <person name="Guhlin J."/>
            <person name="Harrop T."/>
            <person name="Goldson S."/>
            <person name="Dearden P."/>
        </authorList>
    </citation>
    <scope>NUCLEOTIDE SEQUENCE</scope>
    <source>
        <strain evidence="9">Lincoln</strain>
        <tissue evidence="9">Whole body</tissue>
    </source>
</reference>
<feature type="transmembrane region" description="Helical" evidence="8">
    <location>
        <begin position="45"/>
        <end position="66"/>
    </location>
</feature>
<feature type="transmembrane region" description="Helical" evidence="8">
    <location>
        <begin position="86"/>
        <end position="106"/>
    </location>
</feature>
<comment type="function">
    <text evidence="8">Gustatory receptor which mediates acceptance or avoidance behavior, depending on its substrates.</text>
</comment>
<keyword evidence="2 8" id="KW-1003">Cell membrane</keyword>
<feature type="transmembrane region" description="Helical" evidence="8">
    <location>
        <begin position="234"/>
        <end position="257"/>
    </location>
</feature>
<proteinExistence type="inferred from homology"/>
<evidence type="ECO:0000256" key="2">
    <source>
        <dbReference type="ARBA" id="ARBA00022475"/>
    </source>
</evidence>
<evidence type="ECO:0000256" key="5">
    <source>
        <dbReference type="ARBA" id="ARBA00023136"/>
    </source>
</evidence>
<organism evidence="9 10">
    <name type="scientific">Microctonus hyperodae</name>
    <name type="common">Parasitoid wasp</name>
    <dbReference type="NCBI Taxonomy" id="165561"/>
    <lineage>
        <taxon>Eukaryota</taxon>
        <taxon>Metazoa</taxon>
        <taxon>Ecdysozoa</taxon>
        <taxon>Arthropoda</taxon>
        <taxon>Hexapoda</taxon>
        <taxon>Insecta</taxon>
        <taxon>Pterygota</taxon>
        <taxon>Neoptera</taxon>
        <taxon>Endopterygota</taxon>
        <taxon>Hymenoptera</taxon>
        <taxon>Apocrita</taxon>
        <taxon>Ichneumonoidea</taxon>
        <taxon>Braconidae</taxon>
        <taxon>Euphorinae</taxon>
        <taxon>Microctonus</taxon>
    </lineage>
</organism>
<evidence type="ECO:0000313" key="9">
    <source>
        <dbReference type="EMBL" id="KAK0161022.1"/>
    </source>
</evidence>